<organism evidence="2 3">
    <name type="scientific">Herbaspirillum frisingense</name>
    <dbReference type="NCBI Taxonomy" id="92645"/>
    <lineage>
        <taxon>Bacteria</taxon>
        <taxon>Pseudomonadati</taxon>
        <taxon>Pseudomonadota</taxon>
        <taxon>Betaproteobacteria</taxon>
        <taxon>Burkholderiales</taxon>
        <taxon>Oxalobacteraceae</taxon>
        <taxon>Herbaspirillum</taxon>
    </lineage>
</organism>
<evidence type="ECO:0000313" key="3">
    <source>
        <dbReference type="Proteomes" id="UP000462435"/>
    </source>
</evidence>
<dbReference type="SUPFAM" id="SSF142433">
    <property type="entry name" value="CinA-like"/>
    <property type="match status" value="1"/>
</dbReference>
<dbReference type="Gene3D" id="3.90.950.20">
    <property type="entry name" value="CinA-like"/>
    <property type="match status" value="1"/>
</dbReference>
<evidence type="ECO:0000259" key="1">
    <source>
        <dbReference type="Pfam" id="PF02464"/>
    </source>
</evidence>
<gene>
    <name evidence="2" type="primary">pncC_1</name>
    <name evidence="2" type="ORF">GAK35_01379</name>
</gene>
<dbReference type="GO" id="GO:0016787">
    <property type="term" value="F:hydrolase activity"/>
    <property type="evidence" value="ECO:0007669"/>
    <property type="project" value="UniProtKB-KW"/>
</dbReference>
<dbReference type="AlphaFoldDB" id="A0A7V8JV62"/>
<protein>
    <submittedName>
        <fullName evidence="2">Nicotinamide-nucleotide amidohydrolase PncC</fullName>
    </submittedName>
</protein>
<dbReference type="InterPro" id="IPR008136">
    <property type="entry name" value="CinA_C"/>
</dbReference>
<name>A0A7V8JV62_9BURK</name>
<dbReference type="Pfam" id="PF02464">
    <property type="entry name" value="CinA"/>
    <property type="match status" value="1"/>
</dbReference>
<proteinExistence type="predicted"/>
<dbReference type="Proteomes" id="UP000462435">
    <property type="component" value="Unassembled WGS sequence"/>
</dbReference>
<dbReference type="EMBL" id="WNDX01000031">
    <property type="protein sequence ID" value="KAF1045385.1"/>
    <property type="molecule type" value="Genomic_DNA"/>
</dbReference>
<feature type="domain" description="CinA C-terminal" evidence="1">
    <location>
        <begin position="7"/>
        <end position="146"/>
    </location>
</feature>
<dbReference type="InterPro" id="IPR036653">
    <property type="entry name" value="CinA-like_C"/>
</dbReference>
<reference evidence="3" key="1">
    <citation type="journal article" date="2020" name="MBio">
        <title>Horizontal gene transfer to a defensive symbiont with a reduced genome amongst a multipartite beetle microbiome.</title>
        <authorList>
            <person name="Waterworth S.C."/>
            <person name="Florez L.V."/>
            <person name="Rees E.R."/>
            <person name="Hertweck C."/>
            <person name="Kaltenpoth M."/>
            <person name="Kwan J.C."/>
        </authorList>
    </citation>
    <scope>NUCLEOTIDE SEQUENCE [LARGE SCALE GENOMIC DNA]</scope>
</reference>
<sequence length="166" mass="18196">MPTDWNAIAAYLEQQRLLLVSAESCTAGEVAALMARMDASARWLQCSFVIDHPGAENLVLGVAETTIRRFGATSEQVALETAIAALDQSSANFAIANVGHAASGRVCFAWAMLAAGWVRSSTETRLFRGSADEVRRLAADYAVEQLPARHQELTRREQDELRRRFA</sequence>
<evidence type="ECO:0000313" key="2">
    <source>
        <dbReference type="EMBL" id="KAF1045385.1"/>
    </source>
</evidence>
<keyword evidence="2" id="KW-0378">Hydrolase</keyword>
<accession>A0A7V8JV62</accession>
<comment type="caution">
    <text evidence="2">The sequence shown here is derived from an EMBL/GenBank/DDBJ whole genome shotgun (WGS) entry which is preliminary data.</text>
</comment>